<evidence type="ECO:0000256" key="8">
    <source>
        <dbReference type="ARBA" id="ARBA00022777"/>
    </source>
</evidence>
<evidence type="ECO:0000256" key="5">
    <source>
        <dbReference type="ARBA" id="ARBA00022679"/>
    </source>
</evidence>
<evidence type="ECO:0000256" key="3">
    <source>
        <dbReference type="ARBA" id="ARBA00022475"/>
    </source>
</evidence>
<evidence type="ECO:0000256" key="13">
    <source>
        <dbReference type="ARBA" id="ARBA00023209"/>
    </source>
</evidence>
<dbReference type="EC" id="2.7.1.66" evidence="16"/>
<dbReference type="PROSITE" id="PS01069">
    <property type="entry name" value="DAGK_PROKAR"/>
    <property type="match status" value="1"/>
</dbReference>
<dbReference type="PANTHER" id="PTHR34299">
    <property type="entry name" value="DIACYLGLYCEROL KINASE"/>
    <property type="match status" value="1"/>
</dbReference>
<evidence type="ECO:0000256" key="6">
    <source>
        <dbReference type="ARBA" id="ARBA00022692"/>
    </source>
</evidence>
<keyword evidence="10 15" id="KW-1133">Transmembrane helix</keyword>
<comment type="caution">
    <text evidence="16">The sequence shown here is derived from an EMBL/GenBank/DDBJ whole genome shotgun (WGS) entry which is preliminary data.</text>
</comment>
<keyword evidence="9" id="KW-0067">ATP-binding</keyword>
<evidence type="ECO:0000256" key="15">
    <source>
        <dbReference type="SAM" id="Phobius"/>
    </source>
</evidence>
<evidence type="ECO:0000313" key="17">
    <source>
        <dbReference type="Proteomes" id="UP001519293"/>
    </source>
</evidence>
<evidence type="ECO:0000256" key="10">
    <source>
        <dbReference type="ARBA" id="ARBA00022989"/>
    </source>
</evidence>
<dbReference type="RefSeq" id="WP_066396058.1">
    <property type="nucleotide sequence ID" value="NZ_JAGIKZ010000011.1"/>
</dbReference>
<proteinExistence type="inferred from homology"/>
<dbReference type="Proteomes" id="UP001519293">
    <property type="component" value="Unassembled WGS sequence"/>
</dbReference>
<dbReference type="Gene3D" id="1.10.287.3610">
    <property type="match status" value="1"/>
</dbReference>
<dbReference type="InterPro" id="IPR036945">
    <property type="entry name" value="DAGK_sf"/>
</dbReference>
<evidence type="ECO:0000256" key="7">
    <source>
        <dbReference type="ARBA" id="ARBA00022741"/>
    </source>
</evidence>
<comment type="similarity">
    <text evidence="2">Belongs to the bacterial diacylglycerol kinase family.</text>
</comment>
<dbReference type="CDD" id="cd14265">
    <property type="entry name" value="UDPK_IM_like"/>
    <property type="match status" value="1"/>
</dbReference>
<sequence length="127" mass="14074">MSSASKGKKHRLIKSFGFAFTGIRTAILSERNMKIHLCITIIVIFASIGLSISMIEWLFVILAIGGMLSLEMLNSAIERVVDLVTEEYHPLAKQGKDIAAGAVLIYAMMSVMIGLIIFLPKLFHLFF</sequence>
<evidence type="ECO:0000256" key="1">
    <source>
        <dbReference type="ARBA" id="ARBA00004651"/>
    </source>
</evidence>
<evidence type="ECO:0000256" key="9">
    <source>
        <dbReference type="ARBA" id="ARBA00022840"/>
    </source>
</evidence>
<keyword evidence="5 16" id="KW-0808">Transferase</keyword>
<evidence type="ECO:0000256" key="12">
    <source>
        <dbReference type="ARBA" id="ARBA00023136"/>
    </source>
</evidence>
<keyword evidence="12 15" id="KW-0472">Membrane</keyword>
<keyword evidence="14" id="KW-1208">Phospholipid metabolism</keyword>
<organism evidence="16 17">
    <name type="scientific">Cytobacillus eiseniae</name>
    <dbReference type="NCBI Taxonomy" id="762947"/>
    <lineage>
        <taxon>Bacteria</taxon>
        <taxon>Bacillati</taxon>
        <taxon>Bacillota</taxon>
        <taxon>Bacilli</taxon>
        <taxon>Bacillales</taxon>
        <taxon>Bacillaceae</taxon>
        <taxon>Cytobacillus</taxon>
    </lineage>
</organism>
<dbReference type="Pfam" id="PF01219">
    <property type="entry name" value="DAGK_prokar"/>
    <property type="match status" value="1"/>
</dbReference>
<keyword evidence="6 15" id="KW-0812">Transmembrane</keyword>
<protein>
    <submittedName>
        <fullName evidence="16">Undecaprenol kinase</fullName>
        <ecNumber evidence="16">2.7.1.66</ecNumber>
    </submittedName>
</protein>
<evidence type="ECO:0000256" key="11">
    <source>
        <dbReference type="ARBA" id="ARBA00023098"/>
    </source>
</evidence>
<keyword evidence="7" id="KW-0547">Nucleotide-binding</keyword>
<evidence type="ECO:0000256" key="4">
    <source>
        <dbReference type="ARBA" id="ARBA00022516"/>
    </source>
</evidence>
<keyword evidence="8 16" id="KW-0418">Kinase</keyword>
<name>A0ABS4RFH8_9BACI</name>
<keyword evidence="4" id="KW-0444">Lipid biosynthesis</keyword>
<reference evidence="16 17" key="1">
    <citation type="submission" date="2021-03" db="EMBL/GenBank/DDBJ databases">
        <title>Genomic Encyclopedia of Type Strains, Phase IV (KMG-IV): sequencing the most valuable type-strain genomes for metagenomic binning, comparative biology and taxonomic classification.</title>
        <authorList>
            <person name="Goeker M."/>
        </authorList>
    </citation>
    <scope>NUCLEOTIDE SEQUENCE [LARGE SCALE GENOMIC DNA]</scope>
    <source>
        <strain evidence="16 17">DSM 26675</strain>
    </source>
</reference>
<dbReference type="GO" id="GO:0036433">
    <property type="term" value="F:di-trans, poly-cis-undecaprenol kinase activity"/>
    <property type="evidence" value="ECO:0007669"/>
    <property type="project" value="UniProtKB-EC"/>
</dbReference>
<dbReference type="InterPro" id="IPR033717">
    <property type="entry name" value="UDPK"/>
</dbReference>
<evidence type="ECO:0000256" key="2">
    <source>
        <dbReference type="ARBA" id="ARBA00005967"/>
    </source>
</evidence>
<keyword evidence="3" id="KW-1003">Cell membrane</keyword>
<keyword evidence="11" id="KW-0443">Lipid metabolism</keyword>
<evidence type="ECO:0000256" key="14">
    <source>
        <dbReference type="ARBA" id="ARBA00023264"/>
    </source>
</evidence>
<accession>A0ABS4RFH8</accession>
<dbReference type="EMBL" id="JAGIKZ010000011">
    <property type="protein sequence ID" value="MBP2241666.1"/>
    <property type="molecule type" value="Genomic_DNA"/>
</dbReference>
<evidence type="ECO:0000313" key="16">
    <source>
        <dbReference type="EMBL" id="MBP2241666.1"/>
    </source>
</evidence>
<dbReference type="PANTHER" id="PTHR34299:SF1">
    <property type="entry name" value="DIACYLGLYCEROL KINASE"/>
    <property type="match status" value="1"/>
</dbReference>
<keyword evidence="13" id="KW-0594">Phospholipid biosynthesis</keyword>
<comment type="subcellular location">
    <subcellularLocation>
        <location evidence="1">Cell membrane</location>
        <topology evidence="1">Multi-pass membrane protein</topology>
    </subcellularLocation>
</comment>
<feature type="transmembrane region" description="Helical" evidence="15">
    <location>
        <begin position="98"/>
        <end position="119"/>
    </location>
</feature>
<dbReference type="InterPro" id="IPR000829">
    <property type="entry name" value="DAGK"/>
</dbReference>
<feature type="transmembrane region" description="Helical" evidence="15">
    <location>
        <begin position="37"/>
        <end position="64"/>
    </location>
</feature>
<gene>
    <name evidence="16" type="ORF">J2Z40_002238</name>
</gene>
<keyword evidence="17" id="KW-1185">Reference proteome</keyword>